<dbReference type="InterPro" id="IPR003362">
    <property type="entry name" value="Bact_transf"/>
</dbReference>
<organism evidence="5 6">
    <name type="scientific">Actinoallomurus spadix</name>
    <dbReference type="NCBI Taxonomy" id="79912"/>
    <lineage>
        <taxon>Bacteria</taxon>
        <taxon>Bacillati</taxon>
        <taxon>Actinomycetota</taxon>
        <taxon>Actinomycetes</taxon>
        <taxon>Streptosporangiales</taxon>
        <taxon>Thermomonosporaceae</taxon>
        <taxon>Actinoallomurus</taxon>
    </lineage>
</organism>
<dbReference type="Pfam" id="PF02397">
    <property type="entry name" value="Bac_transf"/>
    <property type="match status" value="1"/>
</dbReference>
<gene>
    <name evidence="5" type="ORF">GCM10010151_67770</name>
</gene>
<evidence type="ECO:0000256" key="1">
    <source>
        <dbReference type="ARBA" id="ARBA00006464"/>
    </source>
</evidence>
<dbReference type="PANTHER" id="PTHR30576:SF0">
    <property type="entry name" value="UNDECAPRENYL-PHOSPHATE N-ACETYLGALACTOSAMINYL 1-PHOSPHATE TRANSFERASE-RELATED"/>
    <property type="match status" value="1"/>
</dbReference>
<protein>
    <recommendedName>
        <fullName evidence="7">Bacterial sugar transferase domain-containing protein</fullName>
    </recommendedName>
</protein>
<comment type="caution">
    <text evidence="5">The sequence shown here is derived from an EMBL/GenBank/DDBJ whole genome shotgun (WGS) entry which is preliminary data.</text>
</comment>
<evidence type="ECO:0000313" key="6">
    <source>
        <dbReference type="Proteomes" id="UP001501822"/>
    </source>
</evidence>
<name>A0ABN0XMU6_9ACTN</name>
<feature type="domain" description="Bacterial sugar transferase" evidence="3">
    <location>
        <begin position="456"/>
        <end position="642"/>
    </location>
</feature>
<sequence>MRGYRAVPDVWVGAGRGVGLAADRFEEDARAFRRAVARQPFGQDDLGRALFEGDPGAGAPGFVGRRDDLLKDLTAAVDLLRRLGSRLERSGLHYAEAEAAMGAPTGLSGPSSVPRVPPCRLDGSLGEPPSTVPPPGIVLRAQWFFESVGLGCPWPDGDIGGVADLRDAAAALAHAVESAREHVAWHSGRVPDSGFGDATERSEWAALLVHGKGGLLEELKRRCEELEAYCESGIDAIAKAQRHFEASAAYVLTLMLAATLLGPAVEAAVAPLIRLEGIALLITQRMIREAVLGAAYSGGLDAIDQLFRGTADPSELARALWQGAVAGGLMGGSHAALPSVLRRGPALTALADALESRGAKGITSRFLTGGTVGTVAMATADAASGNGWDLERAAESGFGMAFLGAGAEAVGGALRAGLRLKRSTALSGWSSDASGTPDAPGAAPKIGPDWVRSEEKRRADRRRAWMLMPIAGPLIFVGATLKFAEDRRSPFFSQERVGQGGVTFLIHKLRTMRDGRGTDASLGSGDPRATPVGRILRKLTIDELPQLLNILKGEMALVGPRPLLEGDIRRMAEVLDPDLFNEWYEAYKASRPGLLGMFGNESITLTPQSEEYLRRRAELDIEYFRNASPELDRKIIKATLQIGLSFLDRRASPAHEAANPPADVPPHAPDGAGDPGTAPPGHVPSGAGDPGTAPPGHAALPVDVHRWWTALTPRERTAWETAHPALLGSLDGIPAEVRDRANRVLLQEQKTELTEEWQRIEAPSARDETSRRRLSEIDDALNGLRVIEKRLALPGGAEHPRAYLLSVSTEGTGRAIIAFGDPDTAAHVATYVPGARSRLGTIETRMRTGEAVAVAARQAGEPSTAVITWLGYEAPQTIPRAVDRRFAHAATPDLHRFQDGLRVTHQGPRSHNTVIGHSYGSVVVGYAARDGLLNADDVVFEGSPGVGVPHAGRLRLAGVRQGEVGYHVHATIARWDFIRLLAAHGRRPTAPAFGARTFVSHPGTRGPWYFGGLSREAHGEYWLPGNPALTHLGEIVTGRSGAPAERTGGSG</sequence>
<proteinExistence type="inferred from homology"/>
<evidence type="ECO:0000259" key="4">
    <source>
        <dbReference type="Pfam" id="PF06259"/>
    </source>
</evidence>
<evidence type="ECO:0008006" key="7">
    <source>
        <dbReference type="Google" id="ProtNLM"/>
    </source>
</evidence>
<feature type="domain" description="DUF1023" evidence="4">
    <location>
        <begin position="811"/>
        <end position="956"/>
    </location>
</feature>
<evidence type="ECO:0000259" key="3">
    <source>
        <dbReference type="Pfam" id="PF02397"/>
    </source>
</evidence>
<evidence type="ECO:0000256" key="2">
    <source>
        <dbReference type="SAM" id="MobiDB-lite"/>
    </source>
</evidence>
<comment type="similarity">
    <text evidence="1">Belongs to the bacterial sugar transferase family.</text>
</comment>
<dbReference type="InterPro" id="IPR010427">
    <property type="entry name" value="DUF1023"/>
</dbReference>
<feature type="region of interest" description="Disordered" evidence="2">
    <location>
        <begin position="427"/>
        <end position="454"/>
    </location>
</feature>
<dbReference type="Pfam" id="PF06259">
    <property type="entry name" value="Abhydrolase_8"/>
    <property type="match status" value="1"/>
</dbReference>
<reference evidence="5 6" key="1">
    <citation type="journal article" date="2019" name="Int. J. Syst. Evol. Microbiol.">
        <title>The Global Catalogue of Microorganisms (GCM) 10K type strain sequencing project: providing services to taxonomists for standard genome sequencing and annotation.</title>
        <authorList>
            <consortium name="The Broad Institute Genomics Platform"/>
            <consortium name="The Broad Institute Genome Sequencing Center for Infectious Disease"/>
            <person name="Wu L."/>
            <person name="Ma J."/>
        </authorList>
    </citation>
    <scope>NUCLEOTIDE SEQUENCE [LARGE SCALE GENOMIC DNA]</scope>
    <source>
        <strain evidence="5 6">JCM 3146</strain>
    </source>
</reference>
<dbReference type="EMBL" id="BAAABM010000066">
    <property type="protein sequence ID" value="GAA0368293.1"/>
    <property type="molecule type" value="Genomic_DNA"/>
</dbReference>
<dbReference type="Proteomes" id="UP001501822">
    <property type="component" value="Unassembled WGS sequence"/>
</dbReference>
<dbReference type="PANTHER" id="PTHR30576">
    <property type="entry name" value="COLANIC BIOSYNTHESIS UDP-GLUCOSE LIPID CARRIER TRANSFERASE"/>
    <property type="match status" value="1"/>
</dbReference>
<keyword evidence="6" id="KW-1185">Reference proteome</keyword>
<feature type="region of interest" description="Disordered" evidence="2">
    <location>
        <begin position="652"/>
        <end position="699"/>
    </location>
</feature>
<accession>A0ABN0XMU6</accession>
<evidence type="ECO:0000313" key="5">
    <source>
        <dbReference type="EMBL" id="GAA0368293.1"/>
    </source>
</evidence>